<dbReference type="GO" id="GO:0006412">
    <property type="term" value="P:translation"/>
    <property type="evidence" value="ECO:0007669"/>
    <property type="project" value="UniProtKB-UniRule"/>
</dbReference>
<dbReference type="PANTHER" id="PTHR33398">
    <property type="entry name" value="30S RIBOSOMAL PROTEIN S20"/>
    <property type="match status" value="1"/>
</dbReference>
<proteinExistence type="inferred from homology"/>
<dbReference type="Pfam" id="PF01649">
    <property type="entry name" value="Ribosomal_S20p"/>
    <property type="match status" value="1"/>
</dbReference>
<dbReference type="InterPro" id="IPR036510">
    <property type="entry name" value="Ribosomal_bS20_sf"/>
</dbReference>
<keyword evidence="11" id="KW-1185">Reference proteome</keyword>
<evidence type="ECO:0000256" key="7">
    <source>
        <dbReference type="ARBA" id="ARBA00035136"/>
    </source>
</evidence>
<sequence length="86" mass="9847">MANIKSAIKRVKTTEKKRIQNQKNKSDMKSMIKQVEKAVQENNSDIAATSFREASRKIDKAIQKGIIHQNKGKRQKKRLANKIANI</sequence>
<dbReference type="RefSeq" id="WP_147665765.1">
    <property type="nucleotide sequence ID" value="NZ_VDUW01000001.1"/>
</dbReference>
<dbReference type="OrthoDB" id="9808392at2"/>
<evidence type="ECO:0000256" key="1">
    <source>
        <dbReference type="ARBA" id="ARBA00003134"/>
    </source>
</evidence>
<evidence type="ECO:0000313" key="11">
    <source>
        <dbReference type="Proteomes" id="UP000321574"/>
    </source>
</evidence>
<dbReference type="GO" id="GO:0003735">
    <property type="term" value="F:structural constituent of ribosome"/>
    <property type="evidence" value="ECO:0007669"/>
    <property type="project" value="InterPro"/>
</dbReference>
<evidence type="ECO:0000256" key="9">
    <source>
        <dbReference type="SAM" id="MobiDB-lite"/>
    </source>
</evidence>
<feature type="region of interest" description="Disordered" evidence="9">
    <location>
        <begin position="1"/>
        <end position="29"/>
    </location>
</feature>
<evidence type="ECO:0000256" key="6">
    <source>
        <dbReference type="ARBA" id="ARBA00023274"/>
    </source>
</evidence>
<evidence type="ECO:0000313" key="10">
    <source>
        <dbReference type="EMBL" id="TXL68029.1"/>
    </source>
</evidence>
<protein>
    <recommendedName>
        <fullName evidence="7 8">Small ribosomal subunit protein bS20</fullName>
    </recommendedName>
</protein>
<evidence type="ECO:0000256" key="2">
    <source>
        <dbReference type="ARBA" id="ARBA00007634"/>
    </source>
</evidence>
<keyword evidence="4 8" id="KW-0694">RNA-binding</keyword>
<keyword evidence="3 8" id="KW-0699">rRNA-binding</keyword>
<dbReference type="Proteomes" id="UP000321574">
    <property type="component" value="Unassembled WGS sequence"/>
</dbReference>
<dbReference type="GO" id="GO:0070181">
    <property type="term" value="F:small ribosomal subunit rRNA binding"/>
    <property type="evidence" value="ECO:0007669"/>
    <property type="project" value="TreeGrafter"/>
</dbReference>
<evidence type="ECO:0000256" key="4">
    <source>
        <dbReference type="ARBA" id="ARBA00022884"/>
    </source>
</evidence>
<dbReference type="PANTHER" id="PTHR33398:SF1">
    <property type="entry name" value="SMALL RIBOSOMAL SUBUNIT PROTEIN BS20C"/>
    <property type="match status" value="1"/>
</dbReference>
<name>A0A5C8P3C9_9BACI</name>
<evidence type="ECO:0000256" key="8">
    <source>
        <dbReference type="HAMAP-Rule" id="MF_00500"/>
    </source>
</evidence>
<comment type="caution">
    <text evidence="10">The sequence shown here is derived from an EMBL/GenBank/DDBJ whole genome shotgun (WGS) entry which is preliminary data.</text>
</comment>
<gene>
    <name evidence="8 10" type="primary">rpsT</name>
    <name evidence="10" type="ORF">FHP05_03145</name>
</gene>
<evidence type="ECO:0000256" key="5">
    <source>
        <dbReference type="ARBA" id="ARBA00022980"/>
    </source>
</evidence>
<feature type="compositionally biased region" description="Basic and acidic residues" evidence="9">
    <location>
        <begin position="12"/>
        <end position="29"/>
    </location>
</feature>
<keyword evidence="6 8" id="KW-0687">Ribonucleoprotein</keyword>
<keyword evidence="5 8" id="KW-0689">Ribosomal protein</keyword>
<organism evidence="10 11">
    <name type="scientific">Cerasibacillus terrae</name>
    <dbReference type="NCBI Taxonomy" id="2498845"/>
    <lineage>
        <taxon>Bacteria</taxon>
        <taxon>Bacillati</taxon>
        <taxon>Bacillota</taxon>
        <taxon>Bacilli</taxon>
        <taxon>Bacillales</taxon>
        <taxon>Bacillaceae</taxon>
        <taxon>Cerasibacillus</taxon>
    </lineage>
</organism>
<dbReference type="HAMAP" id="MF_00500">
    <property type="entry name" value="Ribosomal_bS20"/>
    <property type="match status" value="1"/>
</dbReference>
<dbReference type="InterPro" id="IPR002583">
    <property type="entry name" value="Ribosomal_bS20"/>
</dbReference>
<dbReference type="SUPFAM" id="SSF46992">
    <property type="entry name" value="Ribosomal protein S20"/>
    <property type="match status" value="1"/>
</dbReference>
<dbReference type="GO" id="GO:0005829">
    <property type="term" value="C:cytosol"/>
    <property type="evidence" value="ECO:0007669"/>
    <property type="project" value="TreeGrafter"/>
</dbReference>
<dbReference type="FunFam" id="1.20.58.110:FF:000001">
    <property type="entry name" value="30S ribosomal protein S20"/>
    <property type="match status" value="1"/>
</dbReference>
<dbReference type="Gene3D" id="1.20.58.110">
    <property type="entry name" value="Ribosomal protein S20"/>
    <property type="match status" value="1"/>
</dbReference>
<accession>A0A5C8P3C9</accession>
<dbReference type="GO" id="GO:0015935">
    <property type="term" value="C:small ribosomal subunit"/>
    <property type="evidence" value="ECO:0007669"/>
    <property type="project" value="TreeGrafter"/>
</dbReference>
<comment type="function">
    <text evidence="1 8">Binds directly to 16S ribosomal RNA.</text>
</comment>
<comment type="similarity">
    <text evidence="2 8">Belongs to the bacterial ribosomal protein bS20 family.</text>
</comment>
<dbReference type="EMBL" id="VDUW01000001">
    <property type="protein sequence ID" value="TXL68029.1"/>
    <property type="molecule type" value="Genomic_DNA"/>
</dbReference>
<dbReference type="AlphaFoldDB" id="A0A5C8P3C9"/>
<dbReference type="NCBIfam" id="TIGR00029">
    <property type="entry name" value="S20"/>
    <property type="match status" value="1"/>
</dbReference>
<reference evidence="10 11" key="1">
    <citation type="submission" date="2019-06" db="EMBL/GenBank/DDBJ databases">
        <title>Cerasibacillus sp. nov., isolated from maize field.</title>
        <authorList>
            <person name="Lin S.-Y."/>
            <person name="Tsai C.-F."/>
            <person name="Young C.-C."/>
        </authorList>
    </citation>
    <scope>NUCLEOTIDE SEQUENCE [LARGE SCALE GENOMIC DNA]</scope>
    <source>
        <strain evidence="10 11">CC-CFT480</strain>
    </source>
</reference>
<evidence type="ECO:0000256" key="3">
    <source>
        <dbReference type="ARBA" id="ARBA00022730"/>
    </source>
</evidence>